<keyword evidence="5" id="KW-1185">Reference proteome</keyword>
<dbReference type="AlphaFoldDB" id="A0ABD3RRX0"/>
<keyword evidence="1" id="KW-0132">Cell division</keyword>
<dbReference type="InterPro" id="IPR016024">
    <property type="entry name" value="ARM-type_fold"/>
</dbReference>
<evidence type="ECO:0000256" key="2">
    <source>
        <dbReference type="ARBA" id="ARBA00023306"/>
    </source>
</evidence>
<dbReference type="Pfam" id="PF09759">
    <property type="entry name" value="Atx10homo_assoc"/>
    <property type="match status" value="1"/>
</dbReference>
<dbReference type="Gene3D" id="1.25.10.10">
    <property type="entry name" value="Leucine-rich Repeat Variant"/>
    <property type="match status" value="2"/>
</dbReference>
<dbReference type="InterPro" id="IPR019156">
    <property type="entry name" value="Ataxin-10_domain"/>
</dbReference>
<dbReference type="GO" id="GO:0051301">
    <property type="term" value="P:cell division"/>
    <property type="evidence" value="ECO:0007669"/>
    <property type="project" value="UniProtKB-KW"/>
</dbReference>
<feature type="domain" description="Ataxin-10" evidence="3">
    <location>
        <begin position="392"/>
        <end position="484"/>
    </location>
</feature>
<sequence>MDDTVSLDLSLPDNILQPFLVFSGSSTLKQALECLIEIAKTTDGRWDLASKRLVVPVLQLCQFLSCPSHRNLLLSTLKLLRNLCAGEIKNQNLFIEQNGVGVLSRIVSSVGLASSSDNGILRMLLQVLGNVSLAGEEHQLVVWRQFFSSGFLEIARVRSKETCDPLCMIIYTCSGGSDGLHGDLCSDSGLEIVIEILRTATLAGFTEDWPKLLLSRIFLEESCFSSTFSRLFPVFATEKCDGTVSAVNNFGPEQAFLLSILSKTLNEGVGDVVSNDFALFVFEILKTAVGIVDFTTRGTSNLPTGSSDIDVMGYSMAILRDICACDGPKDFNQNEKESAKEILVSSGLIELLITLLRSLEPPAIIRKAMNQSEAKDGITSQSFKYCVYKGLRRDIVGIIGNCCYHRKLVQDKVRELDGIVLLLQQCVIDEENPFLREWGMWSVHNLLEGNEENLKLVASLELQGTVDVPELAQMGLRVDVDPKTHRAKLVNV</sequence>
<name>A0ABD3RRX0_9LAMI</name>
<dbReference type="SUPFAM" id="SSF48371">
    <property type="entry name" value="ARM repeat"/>
    <property type="match status" value="1"/>
</dbReference>
<accession>A0ABD3RRX0</accession>
<dbReference type="InterPro" id="IPR051374">
    <property type="entry name" value="Ataxin-10/CTR86_families"/>
</dbReference>
<gene>
    <name evidence="4" type="ORF">ACJIZ3_016150</name>
</gene>
<comment type="caution">
    <text evidence="4">The sequence shown here is derived from an EMBL/GenBank/DDBJ whole genome shotgun (WGS) entry which is preliminary data.</text>
</comment>
<evidence type="ECO:0000259" key="3">
    <source>
        <dbReference type="Pfam" id="PF09759"/>
    </source>
</evidence>
<reference evidence="4 5" key="1">
    <citation type="submission" date="2024-12" db="EMBL/GenBank/DDBJ databases">
        <title>The unique morphological basis and parallel evolutionary history of personate flowers in Penstemon.</title>
        <authorList>
            <person name="Depatie T.H."/>
            <person name="Wessinger C.A."/>
        </authorList>
    </citation>
    <scope>NUCLEOTIDE SEQUENCE [LARGE SCALE GENOMIC DNA]</scope>
    <source>
        <strain evidence="4">WTNN_2</strain>
        <tissue evidence="4">Leaf</tissue>
    </source>
</reference>
<evidence type="ECO:0000256" key="1">
    <source>
        <dbReference type="ARBA" id="ARBA00022618"/>
    </source>
</evidence>
<dbReference type="Proteomes" id="UP001634393">
    <property type="component" value="Unassembled WGS sequence"/>
</dbReference>
<protein>
    <recommendedName>
        <fullName evidence="3">Ataxin-10 domain-containing protein</fullName>
    </recommendedName>
</protein>
<keyword evidence="2" id="KW-0131">Cell cycle</keyword>
<evidence type="ECO:0000313" key="5">
    <source>
        <dbReference type="Proteomes" id="UP001634393"/>
    </source>
</evidence>
<proteinExistence type="predicted"/>
<organism evidence="4 5">
    <name type="scientific">Penstemon smallii</name>
    <dbReference type="NCBI Taxonomy" id="265156"/>
    <lineage>
        <taxon>Eukaryota</taxon>
        <taxon>Viridiplantae</taxon>
        <taxon>Streptophyta</taxon>
        <taxon>Embryophyta</taxon>
        <taxon>Tracheophyta</taxon>
        <taxon>Spermatophyta</taxon>
        <taxon>Magnoliopsida</taxon>
        <taxon>eudicotyledons</taxon>
        <taxon>Gunneridae</taxon>
        <taxon>Pentapetalae</taxon>
        <taxon>asterids</taxon>
        <taxon>lamiids</taxon>
        <taxon>Lamiales</taxon>
        <taxon>Plantaginaceae</taxon>
        <taxon>Cheloneae</taxon>
        <taxon>Penstemon</taxon>
    </lineage>
</organism>
<dbReference type="PANTHER" id="PTHR13255">
    <property type="entry name" value="ATAXIN-10"/>
    <property type="match status" value="1"/>
</dbReference>
<dbReference type="InterPro" id="IPR011989">
    <property type="entry name" value="ARM-like"/>
</dbReference>
<evidence type="ECO:0000313" key="4">
    <source>
        <dbReference type="EMBL" id="KAL3814882.1"/>
    </source>
</evidence>
<dbReference type="PANTHER" id="PTHR13255:SF0">
    <property type="entry name" value="ATAXIN-10"/>
    <property type="match status" value="1"/>
</dbReference>
<dbReference type="EMBL" id="JBJXBP010000008">
    <property type="protein sequence ID" value="KAL3814882.1"/>
    <property type="molecule type" value="Genomic_DNA"/>
</dbReference>